<keyword evidence="4 5" id="KW-0472">Membrane</keyword>
<evidence type="ECO:0000256" key="3">
    <source>
        <dbReference type="ARBA" id="ARBA00022989"/>
    </source>
</evidence>
<evidence type="ECO:0000256" key="1">
    <source>
        <dbReference type="ARBA" id="ARBA00004651"/>
    </source>
</evidence>
<evidence type="ECO:0000313" key="8">
    <source>
        <dbReference type="Proteomes" id="UP000011760"/>
    </source>
</evidence>
<feature type="transmembrane region" description="Helical" evidence="5">
    <location>
        <begin position="168"/>
        <end position="187"/>
    </location>
</feature>
<evidence type="ECO:0000259" key="6">
    <source>
        <dbReference type="PROSITE" id="PS50850"/>
    </source>
</evidence>
<feature type="transmembrane region" description="Helical" evidence="5">
    <location>
        <begin position="40"/>
        <end position="62"/>
    </location>
</feature>
<keyword evidence="8" id="KW-1185">Reference proteome</keyword>
<dbReference type="SUPFAM" id="SSF103473">
    <property type="entry name" value="MFS general substrate transporter"/>
    <property type="match status" value="1"/>
</dbReference>
<dbReference type="PANTHER" id="PTHR23534">
    <property type="entry name" value="MFS PERMEASE"/>
    <property type="match status" value="1"/>
</dbReference>
<dbReference type="EMBL" id="CP004354">
    <property type="protein sequence ID" value="AGG67800.1"/>
    <property type="molecule type" value="Genomic_DNA"/>
</dbReference>
<evidence type="ECO:0000313" key="7">
    <source>
        <dbReference type="EMBL" id="AGG67800.1"/>
    </source>
</evidence>
<evidence type="ECO:0000256" key="4">
    <source>
        <dbReference type="ARBA" id="ARBA00023136"/>
    </source>
</evidence>
<evidence type="ECO:0000256" key="2">
    <source>
        <dbReference type="ARBA" id="ARBA00022692"/>
    </source>
</evidence>
<dbReference type="PANTHER" id="PTHR23534:SF1">
    <property type="entry name" value="MAJOR FACILITATOR SUPERFAMILY PROTEIN"/>
    <property type="match status" value="1"/>
</dbReference>
<dbReference type="PATRIC" id="fig|1121353.3.peg.2426"/>
<feature type="domain" description="Major facilitator superfamily (MFS) profile" evidence="6">
    <location>
        <begin position="8"/>
        <end position="387"/>
    </location>
</feature>
<feature type="transmembrane region" description="Helical" evidence="5">
    <location>
        <begin position="215"/>
        <end position="236"/>
    </location>
</feature>
<feature type="transmembrane region" description="Helical" evidence="5">
    <location>
        <begin position="342"/>
        <end position="360"/>
    </location>
</feature>
<dbReference type="eggNOG" id="COG2814">
    <property type="taxonomic scope" value="Bacteria"/>
</dbReference>
<evidence type="ECO:0000256" key="5">
    <source>
        <dbReference type="SAM" id="Phobius"/>
    </source>
</evidence>
<feature type="transmembrane region" description="Helical" evidence="5">
    <location>
        <begin position="242"/>
        <end position="264"/>
    </location>
</feature>
<keyword evidence="2 5" id="KW-0812">Transmembrane</keyword>
<dbReference type="InterPro" id="IPR011701">
    <property type="entry name" value="MFS"/>
</dbReference>
<feature type="transmembrane region" description="Helical" evidence="5">
    <location>
        <begin position="74"/>
        <end position="92"/>
    </location>
</feature>
<feature type="transmembrane region" description="Helical" evidence="5">
    <location>
        <begin position="276"/>
        <end position="293"/>
    </location>
</feature>
<dbReference type="InterPro" id="IPR036259">
    <property type="entry name" value="MFS_trans_sf"/>
</dbReference>
<dbReference type="GO" id="GO:0005886">
    <property type="term" value="C:plasma membrane"/>
    <property type="evidence" value="ECO:0007669"/>
    <property type="project" value="UniProtKB-SubCell"/>
</dbReference>
<dbReference type="STRING" id="1121353.H924_11870"/>
<organism evidence="7 8">
    <name type="scientific">Corynebacterium callunae DSM 20147</name>
    <dbReference type="NCBI Taxonomy" id="1121353"/>
    <lineage>
        <taxon>Bacteria</taxon>
        <taxon>Bacillati</taxon>
        <taxon>Actinomycetota</taxon>
        <taxon>Actinomycetes</taxon>
        <taxon>Mycobacteriales</taxon>
        <taxon>Corynebacteriaceae</taxon>
        <taxon>Corynebacterium</taxon>
    </lineage>
</organism>
<reference evidence="7 8" key="1">
    <citation type="submission" date="2013-02" db="EMBL/GenBank/DDBJ databases">
        <title>The complete genome sequence of Corynebacterium callunae DSM 20147.</title>
        <authorList>
            <person name="Ruckert C."/>
            <person name="Albersmeier A."/>
            <person name="Kalinowski J."/>
        </authorList>
    </citation>
    <scope>NUCLEOTIDE SEQUENCE [LARGE SCALE GENOMIC DNA]</scope>
    <source>
        <strain evidence="7 8">DSM 20147</strain>
    </source>
</reference>
<dbReference type="Gene3D" id="1.20.1250.20">
    <property type="entry name" value="MFS general substrate transporter like domains"/>
    <property type="match status" value="2"/>
</dbReference>
<protein>
    <submittedName>
        <fullName evidence="7">Major facilitator superfamily permease</fullName>
    </submittedName>
</protein>
<dbReference type="Pfam" id="PF07690">
    <property type="entry name" value="MFS_1"/>
    <property type="match status" value="2"/>
</dbReference>
<dbReference type="PROSITE" id="PS50850">
    <property type="entry name" value="MFS"/>
    <property type="match status" value="1"/>
</dbReference>
<sequence>MHPQRSKVLSGLIIAQIMVGASNGVTLSMGSLLAAHLAGAAWGGSAATFTTIGAALFSIPLARMVQKYDRRTSLTTGMLLGCLGALAAMLGAQFGISPVILLGFLFLGAMSAVNLQARFAATDVASEESRGRDLSLVVWSTTIGAIAGPNLFTPSARFSEWLGLEQHAGAYLLCLFGQLVAIGVWRFTLPKGLKPAGTNTTQLIVKKLTAGARRAISTVAVAHFSMVGLMSMAAVHMDHLGLSLSIIGFTISLHVAGMYALSPVFGLLSDKIGRRFGIFLGLGMLGAAALFMICWPDPQWSVVTSMILLGLGWNSALVSSSALLIDETSAPARTFAQGRSDLVMNLAGASGGILAGPLITLGGMPLLAGVVAIVVAIQAVFNLPRKGTASPQPHILAQ</sequence>
<gene>
    <name evidence="7" type="ORF">H924_11870</name>
</gene>
<accession>M1UHD8</accession>
<dbReference type="HOGENOM" id="CLU_047644_0_0_11"/>
<dbReference type="AlphaFoldDB" id="M1UHD8"/>
<dbReference type="GO" id="GO:0022857">
    <property type="term" value="F:transmembrane transporter activity"/>
    <property type="evidence" value="ECO:0007669"/>
    <property type="project" value="InterPro"/>
</dbReference>
<comment type="subcellular location">
    <subcellularLocation>
        <location evidence="1">Cell membrane</location>
        <topology evidence="1">Multi-pass membrane protein</topology>
    </subcellularLocation>
</comment>
<name>M1UHD8_9CORY</name>
<proteinExistence type="predicted"/>
<dbReference type="InterPro" id="IPR020846">
    <property type="entry name" value="MFS_dom"/>
</dbReference>
<dbReference type="Proteomes" id="UP000011760">
    <property type="component" value="Chromosome"/>
</dbReference>
<dbReference type="KEGG" id="ccn:H924_11870"/>
<feature type="transmembrane region" description="Helical" evidence="5">
    <location>
        <begin position="299"/>
        <end position="322"/>
    </location>
</feature>
<feature type="transmembrane region" description="Helical" evidence="5">
    <location>
        <begin position="136"/>
        <end position="156"/>
    </location>
</feature>
<keyword evidence="3 5" id="KW-1133">Transmembrane helix</keyword>
<feature type="transmembrane region" description="Helical" evidence="5">
    <location>
        <begin position="98"/>
        <end position="115"/>
    </location>
</feature>